<name>A0ABQ8GBL3_9PEZI</name>
<dbReference type="Pfam" id="PF01544">
    <property type="entry name" value="CorA"/>
    <property type="match status" value="1"/>
</dbReference>
<keyword evidence="1" id="KW-1133">Transmembrane helix</keyword>
<comment type="caution">
    <text evidence="2">The sequence shown here is derived from an EMBL/GenBank/DDBJ whole genome shotgun (WGS) entry which is preliminary data.</text>
</comment>
<feature type="transmembrane region" description="Helical" evidence="1">
    <location>
        <begin position="490"/>
        <end position="510"/>
    </location>
</feature>
<evidence type="ECO:0000256" key="1">
    <source>
        <dbReference type="SAM" id="Phobius"/>
    </source>
</evidence>
<keyword evidence="1" id="KW-0812">Transmembrane</keyword>
<gene>
    <name evidence="2" type="ORF">B0J12DRAFT_662035</name>
</gene>
<dbReference type="Proteomes" id="UP000774617">
    <property type="component" value="Unassembled WGS sequence"/>
</dbReference>
<sequence>MSDTAEAWNLRFAGRRPHLHKAESIKHFTEPTQRKEIIERFLSFRKGNLQPPGSSLYAHLARFFHVTTTDLERCGVVLLDDRCDDTAGSGVTVARKWDSEGGKGQNNGYMSYPPLGNHRFTEKLSAEQLRERLLCDRLSIRAERRTIYIANITPDCVFSLVETSSTLSLDVLRSFLSQHILFRPSFAIHFGPGGLIFNLEFHITFFALREGSANSDPRSVRGRRLRSTRLLPLSDGRELYFHECQISLLVTGVDEWVWTGYCFVDSYFGKEEDYEDYFKTTPNDPYGRDPATGGTRWLRYPLWNPREYFLWVLAARVTQATQEWTLLINTFEERMDNYQEERESTNSFIDEPQFPHTEKLTMTVQAIRRLRDTLENLIAAWDAFEGGDVVHLETKGSDEYLRKWGEHLAEARKGISQLRFFRKLLAQKLDLFQSKLDGLVNASALRESATTTRQGENIGILTKMTVLYLPLSLATGVFSMSVIPGEAGHVVALCVSYILLLTVFLIATVVEARHPRVLNFVFGEGNQE</sequence>
<dbReference type="InterPro" id="IPR002523">
    <property type="entry name" value="MgTranspt_CorA/ZnTranspt_ZntB"/>
</dbReference>
<reference evidence="2 3" key="1">
    <citation type="journal article" date="2021" name="Nat. Commun.">
        <title>Genetic determinants of endophytism in the Arabidopsis root mycobiome.</title>
        <authorList>
            <person name="Mesny F."/>
            <person name="Miyauchi S."/>
            <person name="Thiergart T."/>
            <person name="Pickel B."/>
            <person name="Atanasova L."/>
            <person name="Karlsson M."/>
            <person name="Huettel B."/>
            <person name="Barry K.W."/>
            <person name="Haridas S."/>
            <person name="Chen C."/>
            <person name="Bauer D."/>
            <person name="Andreopoulos W."/>
            <person name="Pangilinan J."/>
            <person name="LaButti K."/>
            <person name="Riley R."/>
            <person name="Lipzen A."/>
            <person name="Clum A."/>
            <person name="Drula E."/>
            <person name="Henrissat B."/>
            <person name="Kohler A."/>
            <person name="Grigoriev I.V."/>
            <person name="Martin F.M."/>
            <person name="Hacquard S."/>
        </authorList>
    </citation>
    <scope>NUCLEOTIDE SEQUENCE [LARGE SCALE GENOMIC DNA]</scope>
    <source>
        <strain evidence="2 3">MPI-SDFR-AT-0080</strain>
    </source>
</reference>
<evidence type="ECO:0000313" key="2">
    <source>
        <dbReference type="EMBL" id="KAH7051089.1"/>
    </source>
</evidence>
<protein>
    <recommendedName>
        <fullName evidence="4">Mg2+ transporter protein CorA-like/Zinc transport protein ZntB</fullName>
    </recommendedName>
</protein>
<organism evidence="2 3">
    <name type="scientific">Macrophomina phaseolina</name>
    <dbReference type="NCBI Taxonomy" id="35725"/>
    <lineage>
        <taxon>Eukaryota</taxon>
        <taxon>Fungi</taxon>
        <taxon>Dikarya</taxon>
        <taxon>Ascomycota</taxon>
        <taxon>Pezizomycotina</taxon>
        <taxon>Dothideomycetes</taxon>
        <taxon>Dothideomycetes incertae sedis</taxon>
        <taxon>Botryosphaeriales</taxon>
        <taxon>Botryosphaeriaceae</taxon>
        <taxon>Macrophomina</taxon>
    </lineage>
</organism>
<keyword evidence="1" id="KW-0472">Membrane</keyword>
<evidence type="ECO:0000313" key="3">
    <source>
        <dbReference type="Proteomes" id="UP000774617"/>
    </source>
</evidence>
<evidence type="ECO:0008006" key="4">
    <source>
        <dbReference type="Google" id="ProtNLM"/>
    </source>
</evidence>
<dbReference type="Gene3D" id="1.20.58.340">
    <property type="entry name" value="Magnesium transport protein CorA, transmembrane region"/>
    <property type="match status" value="1"/>
</dbReference>
<keyword evidence="3" id="KW-1185">Reference proteome</keyword>
<proteinExistence type="predicted"/>
<accession>A0ABQ8GBL3</accession>
<dbReference type="EMBL" id="JAGTJR010000012">
    <property type="protein sequence ID" value="KAH7051089.1"/>
    <property type="molecule type" value="Genomic_DNA"/>
</dbReference>